<dbReference type="STRING" id="46177.SAMN05660976_04984"/>
<evidence type="ECO:0000313" key="2">
    <source>
        <dbReference type="Proteomes" id="UP000198953"/>
    </source>
</evidence>
<sequence length="111" mass="12677">MRSGESRVGDVFPDLRQPLIKQLAESGAPRRHWHAADEDGGVWLFESVEGDGEHWAIRQVEIDARRSVHRYWWGLLQDDHGFLTDQPLEIWDLTEITEEAFEAVWAAGGPA</sequence>
<gene>
    <name evidence="1" type="ORF">SAMN05660976_04984</name>
</gene>
<protein>
    <submittedName>
        <fullName evidence="1">Uncharacterized protein</fullName>
    </submittedName>
</protein>
<dbReference type="AlphaFoldDB" id="A0A1H7XVC4"/>
<dbReference type="Proteomes" id="UP000198953">
    <property type="component" value="Unassembled WGS sequence"/>
</dbReference>
<keyword evidence="2" id="KW-1185">Reference proteome</keyword>
<accession>A0A1H7XVC4</accession>
<name>A0A1H7XVC4_9ACTN</name>
<reference evidence="1 2" key="1">
    <citation type="submission" date="2016-10" db="EMBL/GenBank/DDBJ databases">
        <authorList>
            <person name="de Groot N.N."/>
        </authorList>
    </citation>
    <scope>NUCLEOTIDE SEQUENCE [LARGE SCALE GENOMIC DNA]</scope>
    <source>
        <strain evidence="1 2">DSM 43357</strain>
    </source>
</reference>
<dbReference type="EMBL" id="FOBF01000012">
    <property type="protein sequence ID" value="SEM37681.1"/>
    <property type="molecule type" value="Genomic_DNA"/>
</dbReference>
<evidence type="ECO:0000313" key="1">
    <source>
        <dbReference type="EMBL" id="SEM37681.1"/>
    </source>
</evidence>
<organism evidence="1 2">
    <name type="scientific">Nonomuraea pusilla</name>
    <dbReference type="NCBI Taxonomy" id="46177"/>
    <lineage>
        <taxon>Bacteria</taxon>
        <taxon>Bacillati</taxon>
        <taxon>Actinomycetota</taxon>
        <taxon>Actinomycetes</taxon>
        <taxon>Streptosporangiales</taxon>
        <taxon>Streptosporangiaceae</taxon>
        <taxon>Nonomuraea</taxon>
    </lineage>
</organism>
<proteinExistence type="predicted"/>